<dbReference type="SMART" id="SM00862">
    <property type="entry name" value="Trans_reg_C"/>
    <property type="match status" value="1"/>
</dbReference>
<name>A0ABY7ASN6_9PSEU</name>
<evidence type="ECO:0000256" key="3">
    <source>
        <dbReference type="ARBA" id="ARBA00023125"/>
    </source>
</evidence>
<dbReference type="Gene3D" id="3.40.50.300">
    <property type="entry name" value="P-loop containing nucleotide triphosphate hydrolases"/>
    <property type="match status" value="1"/>
</dbReference>
<dbReference type="SUPFAM" id="SSF46894">
    <property type="entry name" value="C-terminal effector domain of the bipartite response regulators"/>
    <property type="match status" value="1"/>
</dbReference>
<dbReference type="SMART" id="SM01043">
    <property type="entry name" value="BTAD"/>
    <property type="match status" value="1"/>
</dbReference>
<dbReference type="PRINTS" id="PR00364">
    <property type="entry name" value="DISEASERSIST"/>
</dbReference>
<dbReference type="Gene3D" id="1.10.10.10">
    <property type="entry name" value="Winged helix-like DNA-binding domain superfamily/Winged helix DNA-binding domain"/>
    <property type="match status" value="1"/>
</dbReference>
<reference evidence="7" key="1">
    <citation type="submission" date="2022-11" db="EMBL/GenBank/DDBJ databases">
        <authorList>
            <person name="Mo P."/>
        </authorList>
    </citation>
    <scope>NUCLEOTIDE SEQUENCE</scope>
    <source>
        <strain evidence="7">HUAS 11-8</strain>
    </source>
</reference>
<dbReference type="CDD" id="cd15831">
    <property type="entry name" value="BTAD"/>
    <property type="match status" value="1"/>
</dbReference>
<dbReference type="InterPro" id="IPR036388">
    <property type="entry name" value="WH-like_DNA-bd_sf"/>
</dbReference>
<evidence type="ECO:0000313" key="7">
    <source>
        <dbReference type="EMBL" id="WAL62965.1"/>
    </source>
</evidence>
<dbReference type="RefSeq" id="WP_268440617.1">
    <property type="nucleotide sequence ID" value="NZ_CP113836.1"/>
</dbReference>
<keyword evidence="3 5" id="KW-0238">DNA-binding</keyword>
<evidence type="ECO:0000256" key="1">
    <source>
        <dbReference type="ARBA" id="ARBA00005820"/>
    </source>
</evidence>
<feature type="DNA-binding region" description="OmpR/PhoB-type" evidence="5">
    <location>
        <begin position="10"/>
        <end position="116"/>
    </location>
</feature>
<keyword evidence="8" id="KW-1185">Reference proteome</keyword>
<dbReference type="InterPro" id="IPR011990">
    <property type="entry name" value="TPR-like_helical_dom_sf"/>
</dbReference>
<dbReference type="InterPro" id="IPR005158">
    <property type="entry name" value="BTAD"/>
</dbReference>
<dbReference type="EMBL" id="CP113836">
    <property type="protein sequence ID" value="WAL62965.1"/>
    <property type="molecule type" value="Genomic_DNA"/>
</dbReference>
<proteinExistence type="inferred from homology"/>
<evidence type="ECO:0000259" key="6">
    <source>
        <dbReference type="PROSITE" id="PS51755"/>
    </source>
</evidence>
<keyword evidence="2" id="KW-0805">Transcription regulation</keyword>
<dbReference type="Gene3D" id="1.25.40.10">
    <property type="entry name" value="Tetratricopeptide repeat domain"/>
    <property type="match status" value="1"/>
</dbReference>
<dbReference type="Proteomes" id="UP001163203">
    <property type="component" value="Chromosome"/>
</dbReference>
<dbReference type="PANTHER" id="PTHR35807">
    <property type="entry name" value="TRANSCRIPTIONAL REGULATOR REDD-RELATED"/>
    <property type="match status" value="1"/>
</dbReference>
<dbReference type="InterPro" id="IPR016032">
    <property type="entry name" value="Sig_transdc_resp-reg_C-effctor"/>
</dbReference>
<dbReference type="SUPFAM" id="SSF52540">
    <property type="entry name" value="P-loop containing nucleoside triphosphate hydrolases"/>
    <property type="match status" value="1"/>
</dbReference>
<dbReference type="InterPro" id="IPR027417">
    <property type="entry name" value="P-loop_NTPase"/>
</dbReference>
<accession>A0ABY7ASN6</accession>
<dbReference type="PROSITE" id="PS51755">
    <property type="entry name" value="OMPR_PHOB"/>
    <property type="match status" value="1"/>
</dbReference>
<dbReference type="PANTHER" id="PTHR35807:SF1">
    <property type="entry name" value="TRANSCRIPTIONAL REGULATOR REDD"/>
    <property type="match status" value="1"/>
</dbReference>
<comment type="similarity">
    <text evidence="1">Belongs to the AfsR/DnrI/RedD regulatory family.</text>
</comment>
<evidence type="ECO:0000256" key="4">
    <source>
        <dbReference type="ARBA" id="ARBA00023163"/>
    </source>
</evidence>
<dbReference type="Pfam" id="PF03704">
    <property type="entry name" value="BTAD"/>
    <property type="match status" value="1"/>
</dbReference>
<dbReference type="InterPro" id="IPR051677">
    <property type="entry name" value="AfsR-DnrI-RedD_regulator"/>
</dbReference>
<sequence>MTKKVPIPREGGNEVNDQLRYRALGPLSVQRAGREVELGWAKQQSVLATLLVEMNRPVPMATIIEAVWHGRQMPRDARNAVQTYVSRLRRLLEPARGVGRPYRVLVSTGSGYLLRGDPALVDLEMFERHLVAARKRHQHGDLPAAWSQLDLAFQLWQGHPFTGLDGPVVEAQRRRFADLQLTAKELRAQIHIDRGRTTEAIAELTDLVALHPGREHLSALLMLALYRASRQAEALAVFQDVRRRLADELGIDPGPELRELHERILRGDVGMARSTLIKRFVRRNDLPADVIDFTGRRQEVVRVLGDLPSASTGASTGAATVQVIDGMAGVGKTALAVHLAHRLAWNYPDAQLYLDLHGHTYGRRPVDPSTALEDLLRALSVPAAAIPDGLDGRAALWRAELASRRVLVVLDNASDTTQVRPLLPGTARCLALVTSRHRLAELEGAGHLSLDVLSPPQASALFARIVGEDRAGTERDAVQEVVRLCGYLPLAVRSAAVKLRNRPVWTIGYLADRLREGKRRLAELTAGDRGVTAAFGVSYRNLTREQQRMFRLLGTCPCRDFDTSTAAGLAGVGLETAGALLEDLVDAHMLQELVPGRYRFLELMRQYAASLGCGVEPEGGQEAVLVLGPYPTPSTSCPP</sequence>
<dbReference type="SUPFAM" id="SSF48452">
    <property type="entry name" value="TPR-like"/>
    <property type="match status" value="1"/>
</dbReference>
<gene>
    <name evidence="7" type="ORF">ORV05_18135</name>
</gene>
<keyword evidence="4" id="KW-0804">Transcription</keyword>
<dbReference type="Pfam" id="PF00486">
    <property type="entry name" value="Trans_reg_C"/>
    <property type="match status" value="1"/>
</dbReference>
<evidence type="ECO:0000313" key="8">
    <source>
        <dbReference type="Proteomes" id="UP001163203"/>
    </source>
</evidence>
<dbReference type="InterPro" id="IPR001867">
    <property type="entry name" value="OmpR/PhoB-type_DNA-bd"/>
</dbReference>
<evidence type="ECO:0000256" key="5">
    <source>
        <dbReference type="PROSITE-ProRule" id="PRU01091"/>
    </source>
</evidence>
<evidence type="ECO:0000256" key="2">
    <source>
        <dbReference type="ARBA" id="ARBA00023015"/>
    </source>
</evidence>
<protein>
    <submittedName>
        <fullName evidence="7">BTAD domain-containing putative transcriptional regulator</fullName>
    </submittedName>
</protein>
<organism evidence="7 8">
    <name type="scientific">Amycolatopsis cynarae</name>
    <dbReference type="NCBI Taxonomy" id="2995223"/>
    <lineage>
        <taxon>Bacteria</taxon>
        <taxon>Bacillati</taxon>
        <taxon>Actinomycetota</taxon>
        <taxon>Actinomycetes</taxon>
        <taxon>Pseudonocardiales</taxon>
        <taxon>Pseudonocardiaceae</taxon>
        <taxon>Amycolatopsis</taxon>
    </lineage>
</organism>
<feature type="domain" description="OmpR/PhoB-type" evidence="6">
    <location>
        <begin position="10"/>
        <end position="116"/>
    </location>
</feature>